<feature type="region of interest" description="Disordered" evidence="1">
    <location>
        <begin position="1"/>
        <end position="21"/>
    </location>
</feature>
<dbReference type="EMBL" id="GBRH01259069">
    <property type="protein sequence ID" value="JAD38826.1"/>
    <property type="molecule type" value="Transcribed_RNA"/>
</dbReference>
<dbReference type="AlphaFoldDB" id="A0A0A8ZJ38"/>
<protein>
    <submittedName>
        <fullName evidence="2">Uncharacterized protein</fullName>
    </submittedName>
</protein>
<proteinExistence type="predicted"/>
<reference evidence="2" key="1">
    <citation type="submission" date="2014-09" db="EMBL/GenBank/DDBJ databases">
        <authorList>
            <person name="Magalhaes I.L.F."/>
            <person name="Oliveira U."/>
            <person name="Santos F.R."/>
            <person name="Vidigal T.H.D.A."/>
            <person name="Brescovit A.D."/>
            <person name="Santos A.J."/>
        </authorList>
    </citation>
    <scope>NUCLEOTIDE SEQUENCE</scope>
    <source>
        <tissue evidence="2">Shoot tissue taken approximately 20 cm above the soil surface</tissue>
    </source>
</reference>
<reference evidence="2" key="2">
    <citation type="journal article" date="2015" name="Data Brief">
        <title>Shoot transcriptome of the giant reed, Arundo donax.</title>
        <authorList>
            <person name="Barrero R.A."/>
            <person name="Guerrero F.D."/>
            <person name="Moolhuijzen P."/>
            <person name="Goolsby J.A."/>
            <person name="Tidwell J."/>
            <person name="Bellgard S.E."/>
            <person name="Bellgard M.I."/>
        </authorList>
    </citation>
    <scope>NUCLEOTIDE SEQUENCE</scope>
    <source>
        <tissue evidence="2">Shoot tissue taken approximately 20 cm above the soil surface</tissue>
    </source>
</reference>
<name>A0A0A8ZJ38_ARUDO</name>
<accession>A0A0A8ZJ38</accession>
<evidence type="ECO:0000313" key="2">
    <source>
        <dbReference type="EMBL" id="JAD38826.1"/>
    </source>
</evidence>
<organism evidence="2">
    <name type="scientific">Arundo donax</name>
    <name type="common">Giant reed</name>
    <name type="synonym">Donax arundinaceus</name>
    <dbReference type="NCBI Taxonomy" id="35708"/>
    <lineage>
        <taxon>Eukaryota</taxon>
        <taxon>Viridiplantae</taxon>
        <taxon>Streptophyta</taxon>
        <taxon>Embryophyta</taxon>
        <taxon>Tracheophyta</taxon>
        <taxon>Spermatophyta</taxon>
        <taxon>Magnoliopsida</taxon>
        <taxon>Liliopsida</taxon>
        <taxon>Poales</taxon>
        <taxon>Poaceae</taxon>
        <taxon>PACMAD clade</taxon>
        <taxon>Arundinoideae</taxon>
        <taxon>Arundineae</taxon>
        <taxon>Arundo</taxon>
    </lineage>
</organism>
<sequence length="40" mass="4371">MSLSTAVSTVDAPPDISSMSSRFPSISVRFASSRRWRLSP</sequence>
<evidence type="ECO:0000256" key="1">
    <source>
        <dbReference type="SAM" id="MobiDB-lite"/>
    </source>
</evidence>